<protein>
    <recommendedName>
        <fullName evidence="2">Fibronectin type-III domain-containing protein</fullName>
    </recommendedName>
</protein>
<dbReference type="InterPro" id="IPR032179">
    <property type="entry name" value="Cry22Aa_Ig-like"/>
</dbReference>
<dbReference type="Pfam" id="PF16656">
    <property type="entry name" value="Pur_ac_phosph_N"/>
    <property type="match status" value="1"/>
</dbReference>
<evidence type="ECO:0000313" key="3">
    <source>
        <dbReference type="EMBL" id="OGG68945.1"/>
    </source>
</evidence>
<evidence type="ECO:0000313" key="4">
    <source>
        <dbReference type="Proteomes" id="UP000176914"/>
    </source>
</evidence>
<dbReference type="SMART" id="SM00060">
    <property type="entry name" value="FN3"/>
    <property type="match status" value="2"/>
</dbReference>
<dbReference type="InterPro" id="IPR013783">
    <property type="entry name" value="Ig-like_fold"/>
</dbReference>
<dbReference type="SUPFAM" id="SSF49363">
    <property type="entry name" value="Purple acid phosphatase, N-terminal domain"/>
    <property type="match status" value="1"/>
</dbReference>
<dbReference type="InterPro" id="IPR008963">
    <property type="entry name" value="Purple_acid_Pase-like_N"/>
</dbReference>
<keyword evidence="1" id="KW-0732">Signal</keyword>
<proteinExistence type="predicted"/>
<dbReference type="CDD" id="cd00063">
    <property type="entry name" value="FN3"/>
    <property type="match status" value="1"/>
</dbReference>
<comment type="caution">
    <text evidence="3">The sequence shown here is derived from an EMBL/GenBank/DDBJ whole genome shotgun (WGS) entry which is preliminary data.</text>
</comment>
<feature type="signal peptide" evidence="1">
    <location>
        <begin position="1"/>
        <end position="35"/>
    </location>
</feature>
<organism evidence="3 4">
    <name type="scientific">Candidatus Kaiserbacteria bacterium RIFCSPHIGHO2_02_FULL_55_25</name>
    <dbReference type="NCBI Taxonomy" id="1798498"/>
    <lineage>
        <taxon>Bacteria</taxon>
        <taxon>Candidatus Kaiseribacteriota</taxon>
    </lineage>
</organism>
<dbReference type="Gene3D" id="2.60.40.10">
    <property type="entry name" value="Immunoglobulins"/>
    <property type="match status" value="4"/>
</dbReference>
<gene>
    <name evidence="3" type="ORF">A3C20_01765</name>
</gene>
<dbReference type="Pfam" id="PF16403">
    <property type="entry name" value="Bact_surface_Ig-like"/>
    <property type="match status" value="1"/>
</dbReference>
<dbReference type="InterPro" id="IPR015914">
    <property type="entry name" value="PAPs_N"/>
</dbReference>
<dbReference type="EMBL" id="MFLL01000025">
    <property type="protein sequence ID" value="OGG68945.1"/>
    <property type="molecule type" value="Genomic_DNA"/>
</dbReference>
<sequence>MNNVTNLAVAFARRSFVVIAAAALISGFFVSNAYAAVTTLTVTSPNGTEEWRGTQNINWSTTGGAPGDLVNIVYSTDNFSSQAVIVTGVAYNAQPYSWDTTSFPESTNFKIRFVDGSGFVYDTSDAAFTVDNSDPVTTATPVPAIPDGLAGWYVSVPTITLSCDDGVIGSGCLAGGTQYRWDGGPWTVYAGAFSPAEGTHTLEWYSEDNAVDALGAHNVEAVQSQVFKVDTTDPTVDVTSTTADGAYNEPDAINVTLTFSEAVTTTDTITVTLETGATDRTCIVPIMTNASVGICTYTVQAGDTSGDLSVNSIVATTGSILDVAGNTADVSLASSNNLNDNSGIVIDTTAPTAFTTGAVTVTGGTVVATWWNSTNTGADVVIPIANDASLTGGTVQIQAEADVTFENVGFAYTVLIGDLGTNKTISLTAAEIEAIAGFSEGDIVTFRAVITDLAGNPTTGADSADTETVDQIAPAVDAGTDKEVNAMASQDATTSDGGSGLATHQWAKVTGTGTITFGTPTTVDTTISASAEDTFGISLTVTDVAGNSALDSIVFVWDVTAPQLTQMTPVPTPTNDNTPSWTFGVDFVSSIFPGGGISYSGSCGSGDLATAVAGSNTTTFSTLVDGTYSNCAVTVTDAAGNTSSALTATSFEVDTVMANVSTITTTDSDFDGEVDSAVIVFDDEVKDSTFVAGDFTIGGVAATTFTTGSANDNTVVLSHAGVAGTNAKTVSYTPGTATDLAGNSLGAISQTSTDAAKPVLLSARTVTTTSVEAMFSEDLNGGTVNGSGNEFTVAGVLATAAAEHGSDDGRVVLTVAAMGTGDEPTVKYEQVDTLADSAGNTAVTPTTVTAVDGVAPVLSVVTIKSDNDVDTAAPEWAKVGDTATLTFTSSETITTPTVSIDGNAAAVSNSGNDWTATYTFSGGEDEGTIPFSIAFADDASPTPNTGTTVTATDDASSVFFDETNPTVNAGTDKEVNALITQDADTSDSTPASGVNTYTWANQTPGVGIITFSNPSGTGTGVDTNISADTDGTYTIRLTVTDNAGNSAFDEITFIWDTTRPEGLTSVPSDDTTGVALAAGTATVLFDEDIVLLDSSRVLFVDDSSESSYKGTVAVSGGNGNSATLNIDYTGLAYGTKYRIQVKPGAISDVATNGLLSNFTARFTTIIDTVVPVVNSASAGTITTTGAVLSVTTNESAACSYATTDSAYGSMTAFDGPNTGTAHTATLTGLTPSTGYDYFIRCADTSAQTNTMTTSAHVSFTTLTPDTTAPSITNIQAGSITQTGVTITWATDENATSRVEYGLTSSYGTLSAADGSADNTSHSVALTGLTAGTTYHFRVLSTDGVSNAGTSVDGTFTTLAPDPDTATPPVPSITTGTATVNSDSYTISGTAGADTPSPTVRTVSVYNGATLAGTAVVPIGQTGWSVSVTLTQNATSTFTAISADATGNVSAASASVDIGESDTIGTDTTAPDAPVIDLGIDGITVDADTYEIYGTLTDDGGVRTVSVFESGSVIGTAVLPAGQTDWAVTVTLLQDNDNIITAKATDEPGNTSAESDSVTVTEATTADATPPVITLLGINPQTLTVGDAYTELGATASDDVDGDISGSIDIDDSAVNMAVAGTYVVTYNVSDAEGNDATEETRTVIVEAAFDDTASLAVTDIDAVDTFATADDTYGNGWSWTFYITVPTSEPEFAMKFADFTSGGNTILAASNIRYYSAQSTEADTTGEAVTIAGANTYPGNITLDSDLDAGTAGRQIAVTVEMKVPVGSAGGSYSAQYGVSSDTI</sequence>
<dbReference type="Gene3D" id="2.60.40.380">
    <property type="entry name" value="Purple acid phosphatase-like, N-terminal"/>
    <property type="match status" value="1"/>
</dbReference>
<evidence type="ECO:0000259" key="2">
    <source>
        <dbReference type="PROSITE" id="PS50853"/>
    </source>
</evidence>
<evidence type="ECO:0000256" key="1">
    <source>
        <dbReference type="SAM" id="SignalP"/>
    </source>
</evidence>
<dbReference type="PROSITE" id="PS50853">
    <property type="entry name" value="FN3"/>
    <property type="match status" value="1"/>
</dbReference>
<feature type="domain" description="Fibronectin type-III" evidence="2">
    <location>
        <begin position="1270"/>
        <end position="1361"/>
    </location>
</feature>
<dbReference type="GO" id="GO:0046872">
    <property type="term" value="F:metal ion binding"/>
    <property type="evidence" value="ECO:0007669"/>
    <property type="project" value="InterPro"/>
</dbReference>
<accession>A0A1F6E5G6</accession>
<name>A0A1F6E5G6_9BACT</name>
<dbReference type="GO" id="GO:0003993">
    <property type="term" value="F:acid phosphatase activity"/>
    <property type="evidence" value="ECO:0007669"/>
    <property type="project" value="InterPro"/>
</dbReference>
<dbReference type="InterPro" id="IPR003961">
    <property type="entry name" value="FN3_dom"/>
</dbReference>
<reference evidence="3 4" key="1">
    <citation type="journal article" date="2016" name="Nat. Commun.">
        <title>Thousands of microbial genomes shed light on interconnected biogeochemical processes in an aquifer system.</title>
        <authorList>
            <person name="Anantharaman K."/>
            <person name="Brown C.T."/>
            <person name="Hug L.A."/>
            <person name="Sharon I."/>
            <person name="Castelle C.J."/>
            <person name="Probst A.J."/>
            <person name="Thomas B.C."/>
            <person name="Singh A."/>
            <person name="Wilkins M.J."/>
            <person name="Karaoz U."/>
            <person name="Brodie E.L."/>
            <person name="Williams K.H."/>
            <person name="Hubbard S.S."/>
            <person name="Banfield J.F."/>
        </authorList>
    </citation>
    <scope>NUCLEOTIDE SEQUENCE [LARGE SCALE GENOMIC DNA]</scope>
</reference>
<dbReference type="Proteomes" id="UP000176914">
    <property type="component" value="Unassembled WGS sequence"/>
</dbReference>
<feature type="chain" id="PRO_5009524104" description="Fibronectin type-III domain-containing protein" evidence="1">
    <location>
        <begin position="36"/>
        <end position="1784"/>
    </location>
</feature>